<reference evidence="7" key="1">
    <citation type="journal article" date="2021" name="PeerJ">
        <title>Extensive microbial diversity within the chicken gut microbiome revealed by metagenomics and culture.</title>
        <authorList>
            <person name="Gilroy R."/>
            <person name="Ravi A."/>
            <person name="Getino M."/>
            <person name="Pursley I."/>
            <person name="Horton D.L."/>
            <person name="Alikhan N.F."/>
            <person name="Baker D."/>
            <person name="Gharbi K."/>
            <person name="Hall N."/>
            <person name="Watson M."/>
            <person name="Adriaenssens E.M."/>
            <person name="Foster-Nyarko E."/>
            <person name="Jarju S."/>
            <person name="Secka A."/>
            <person name="Antonio M."/>
            <person name="Oren A."/>
            <person name="Chaudhuri R.R."/>
            <person name="La Ragione R."/>
            <person name="Hildebrand F."/>
            <person name="Pallen M.J."/>
        </authorList>
    </citation>
    <scope>NUCLEOTIDE SEQUENCE</scope>
    <source>
        <strain evidence="7">ChiW4-1371</strain>
    </source>
</reference>
<dbReference type="PANTHER" id="PTHR33217">
    <property type="entry name" value="TRANSPOSASE FOR INSERTION SEQUENCE ELEMENT IS1081"/>
    <property type="match status" value="1"/>
</dbReference>
<reference evidence="7" key="2">
    <citation type="submission" date="2021-04" db="EMBL/GenBank/DDBJ databases">
        <authorList>
            <person name="Gilroy R."/>
        </authorList>
    </citation>
    <scope>NUCLEOTIDE SEQUENCE</scope>
    <source>
        <strain evidence="7">ChiW4-1371</strain>
    </source>
</reference>
<evidence type="ECO:0000313" key="8">
    <source>
        <dbReference type="Proteomes" id="UP000824176"/>
    </source>
</evidence>
<accession>A0A9D2GUQ4</accession>
<dbReference type="PANTHER" id="PTHR33217:SF5">
    <property type="entry name" value="MUTATOR FAMILY TRANSPOSASE"/>
    <property type="match status" value="1"/>
</dbReference>
<dbReference type="GO" id="GO:0004803">
    <property type="term" value="F:transposase activity"/>
    <property type="evidence" value="ECO:0007669"/>
    <property type="project" value="UniProtKB-UniRule"/>
</dbReference>
<keyword evidence="4 6" id="KW-0238">DNA-binding</keyword>
<dbReference type="NCBIfam" id="NF033543">
    <property type="entry name" value="transpos_IS256"/>
    <property type="match status" value="1"/>
</dbReference>
<evidence type="ECO:0000256" key="3">
    <source>
        <dbReference type="ARBA" id="ARBA00022578"/>
    </source>
</evidence>
<dbReference type="AlphaFoldDB" id="A0A9D2GUQ4"/>
<dbReference type="Pfam" id="PF00872">
    <property type="entry name" value="Transposase_mut"/>
    <property type="match status" value="1"/>
</dbReference>
<organism evidence="7 8">
    <name type="scientific">Candidatus Mucispirillum faecigallinarum</name>
    <dbReference type="NCBI Taxonomy" id="2838699"/>
    <lineage>
        <taxon>Bacteria</taxon>
        <taxon>Pseudomonadati</taxon>
        <taxon>Deferribacterota</taxon>
        <taxon>Deferribacteres</taxon>
        <taxon>Deferribacterales</taxon>
        <taxon>Mucispirillaceae</taxon>
        <taxon>Mucispirillum</taxon>
    </lineage>
</organism>
<comment type="caution">
    <text evidence="7">The sequence shown here is derived from an EMBL/GenBank/DDBJ whole genome shotgun (WGS) entry which is preliminary data.</text>
</comment>
<protein>
    <recommendedName>
        <fullName evidence="6">Mutator family transposase</fullName>
    </recommendedName>
</protein>
<dbReference type="EMBL" id="DXAQ01000114">
    <property type="protein sequence ID" value="HIZ89729.1"/>
    <property type="molecule type" value="Genomic_DNA"/>
</dbReference>
<name>A0A9D2GUQ4_9BACT</name>
<keyword evidence="3 6" id="KW-0815">Transposition</keyword>
<evidence type="ECO:0000256" key="2">
    <source>
        <dbReference type="ARBA" id="ARBA00010961"/>
    </source>
</evidence>
<comment type="similarity">
    <text evidence="2 6">Belongs to the transposase mutator family.</text>
</comment>
<dbReference type="InterPro" id="IPR001207">
    <property type="entry name" value="Transposase_mutator"/>
</dbReference>
<proteinExistence type="inferred from homology"/>
<sequence>MKEIKKIIIEKALNSELDYHLEEESASNSRNGYSSKTIQTEAGKIELSTPRDRNSSFEPLIVKKGQRKVSILDDQILALYARGMSRRDIVSTFEEIYGVEVSPALISRVTENVMASILEWQNRPLDPVYPIIFLDCIVIKVNQDKRVINKSVYLALAINMEGKKELFGMWISDNEGSKFWMQVLTEIQTRGVKDIYIASVDGLKGFPEAINTVFPKTKIQLCIVHMVRNSLKYVSCKDYKAVTADLKNIYKSVTAEEAYMELDRFADKWDNKYPTISRMWKNNWENISTLFAYPDEIRRVIYTTNAIESLNSVIRKAVNNKKIFPDDQAAFKAVFLAIKQASKKWTVPIRNWKPALNRFEMEYGN</sequence>
<keyword evidence="5 6" id="KW-0233">DNA recombination</keyword>
<dbReference type="GO" id="GO:0006313">
    <property type="term" value="P:DNA transposition"/>
    <property type="evidence" value="ECO:0007669"/>
    <property type="project" value="UniProtKB-UniRule"/>
</dbReference>
<comment type="function">
    <text evidence="1 6">Required for the transposition of the insertion element.</text>
</comment>
<evidence type="ECO:0000256" key="6">
    <source>
        <dbReference type="RuleBase" id="RU365089"/>
    </source>
</evidence>
<evidence type="ECO:0000256" key="1">
    <source>
        <dbReference type="ARBA" id="ARBA00002190"/>
    </source>
</evidence>
<evidence type="ECO:0000313" key="7">
    <source>
        <dbReference type="EMBL" id="HIZ89729.1"/>
    </source>
</evidence>
<evidence type="ECO:0000256" key="5">
    <source>
        <dbReference type="ARBA" id="ARBA00023172"/>
    </source>
</evidence>
<evidence type="ECO:0000256" key="4">
    <source>
        <dbReference type="ARBA" id="ARBA00023125"/>
    </source>
</evidence>
<keyword evidence="6" id="KW-0814">Transposable element</keyword>
<dbReference type="Proteomes" id="UP000824176">
    <property type="component" value="Unassembled WGS sequence"/>
</dbReference>
<dbReference type="GO" id="GO:0003677">
    <property type="term" value="F:DNA binding"/>
    <property type="evidence" value="ECO:0007669"/>
    <property type="project" value="UniProtKB-UniRule"/>
</dbReference>
<gene>
    <name evidence="7" type="ORF">H9804_07270</name>
</gene>
<dbReference type="PROSITE" id="PS01007">
    <property type="entry name" value="TRANSPOSASE_MUTATOR"/>
    <property type="match status" value="1"/>
</dbReference>